<keyword evidence="3" id="KW-1185">Reference proteome</keyword>
<gene>
    <name evidence="2" type="ORF">IDM48_00555</name>
</gene>
<dbReference type="InterPro" id="IPR002560">
    <property type="entry name" value="Transposase_DDE"/>
</dbReference>
<sequence length="25" mass="2931">MPHAKIEIDKFHVVKLANEALEKIR</sequence>
<feature type="domain" description="Transposase IS204/IS1001/IS1096/IS1165 DDE" evidence="1">
    <location>
        <begin position="1"/>
        <end position="25"/>
    </location>
</feature>
<reference evidence="2 3" key="1">
    <citation type="submission" date="2020-09" db="EMBL/GenBank/DDBJ databases">
        <title>Investigation of environmental microbe.</title>
        <authorList>
            <person name="Ou Y."/>
            <person name="Kang Q."/>
        </authorList>
    </citation>
    <scope>NUCLEOTIDE SEQUENCE [LARGE SCALE GENOMIC DNA]</scope>
    <source>
        <strain evidence="2 3">KJZ-9</strain>
    </source>
</reference>
<evidence type="ECO:0000313" key="2">
    <source>
        <dbReference type="EMBL" id="QNV40893.1"/>
    </source>
</evidence>
<dbReference type="KEGG" id="rama:IDM48_00555"/>
<evidence type="ECO:0000313" key="3">
    <source>
        <dbReference type="Proteomes" id="UP000516421"/>
    </source>
</evidence>
<dbReference type="Proteomes" id="UP000516421">
    <property type="component" value="Chromosome"/>
</dbReference>
<accession>A0A7H2BMJ7</accession>
<dbReference type="AlphaFoldDB" id="A0A7H2BMJ7"/>
<proteinExistence type="predicted"/>
<name>A0A7H2BMJ7_9MICC</name>
<evidence type="ECO:0000259" key="1">
    <source>
        <dbReference type="Pfam" id="PF01610"/>
    </source>
</evidence>
<dbReference type="EMBL" id="CP061538">
    <property type="protein sequence ID" value="QNV40893.1"/>
    <property type="molecule type" value="Genomic_DNA"/>
</dbReference>
<organism evidence="2 3">
    <name type="scientific">Rothia amarae</name>
    <dbReference type="NCBI Taxonomy" id="169480"/>
    <lineage>
        <taxon>Bacteria</taxon>
        <taxon>Bacillati</taxon>
        <taxon>Actinomycetota</taxon>
        <taxon>Actinomycetes</taxon>
        <taxon>Micrococcales</taxon>
        <taxon>Micrococcaceae</taxon>
        <taxon>Rothia</taxon>
    </lineage>
</organism>
<dbReference type="Pfam" id="PF01610">
    <property type="entry name" value="DDE_Tnp_ISL3"/>
    <property type="match status" value="1"/>
</dbReference>
<protein>
    <submittedName>
        <fullName evidence="2">Transposase</fullName>
    </submittedName>
</protein>